<dbReference type="PATRIC" id="fig|1078020.3.peg.1636"/>
<evidence type="ECO:0000313" key="1">
    <source>
        <dbReference type="EMBL" id="EHI13172.1"/>
    </source>
</evidence>
<keyword evidence="2" id="KW-1185">Reference proteome</keyword>
<proteinExistence type="predicted"/>
<accession>G7CF93</accession>
<reference evidence="1 2" key="1">
    <citation type="submission" date="2011-11" db="EMBL/GenBank/DDBJ databases">
        <authorList>
            <consortium name="Tuberculosis Structural Genomics Consortium"/>
            <person name="Ioerger T.R."/>
        </authorList>
    </citation>
    <scope>NUCLEOTIDE SEQUENCE [LARGE SCALE GENOMIC DNA]</scope>
    <source>
        <strain evidence="2">ATCC 19527 / DSM 44167 / CIP 105390 / JCM 6362 / NCTC 10409 / 316</strain>
    </source>
</reference>
<dbReference type="EMBL" id="AGVE01000042">
    <property type="protein sequence ID" value="EHI13172.1"/>
    <property type="molecule type" value="Genomic_DNA"/>
</dbReference>
<organism evidence="1 2">
    <name type="scientific">Mycolicibacterium thermoresistibile (strain ATCC 19527 / DSM 44167 / CIP 105390 / JCM 6362 / NCTC 10409 / 316)</name>
    <name type="common">Mycobacterium thermoresistibile</name>
    <dbReference type="NCBI Taxonomy" id="1078020"/>
    <lineage>
        <taxon>Bacteria</taxon>
        <taxon>Bacillati</taxon>
        <taxon>Actinomycetota</taxon>
        <taxon>Actinomycetes</taxon>
        <taxon>Mycobacteriales</taxon>
        <taxon>Mycobacteriaceae</taxon>
        <taxon>Mycolicibacterium</taxon>
    </lineage>
</organism>
<comment type="caution">
    <text evidence="1">The sequence shown here is derived from an EMBL/GenBank/DDBJ whole genome shotgun (WGS) entry which is preliminary data.</text>
</comment>
<name>G7CF93_MYCT3</name>
<dbReference type="Proteomes" id="UP000004915">
    <property type="component" value="Unassembled WGS sequence"/>
</dbReference>
<gene>
    <name evidence="1" type="ORF">KEK_08322</name>
</gene>
<dbReference type="AlphaFoldDB" id="G7CF93"/>
<sequence>MPEGDGGQDGLANLGNAHQIKAALRAAGYVIVRVADIAFEGRDTNG</sequence>
<evidence type="ECO:0000313" key="2">
    <source>
        <dbReference type="Proteomes" id="UP000004915"/>
    </source>
</evidence>
<protein>
    <submittedName>
        <fullName evidence="1">Uncharacterized protein</fullName>
    </submittedName>
</protein>